<sequence>MEVKMIMPVSENFNLEKAVCNHGFFMMAPNRWMPSQKSLIRPLRIISNDNNSDDLTVIVSIAQPQNENFILITGQVARMLRISDKDELMVKEFHSVHLEAKKMGFARIFRSPTLFEDIVKSVLLCYCSLGFRASIIIQVAQSIENGSLNLEDFERPDSSPQFIRQRLIKIKGFGPFTIANIFMCIGFYHQIPVDTETIKHLEQDGAR</sequence>
<dbReference type="PANTHER" id="PTHR10242">
    <property type="entry name" value="8-OXOGUANINE DNA GLYCOSYLASE"/>
    <property type="match status" value="1"/>
</dbReference>
<keyword evidence="2" id="KW-1185">Reference proteome</keyword>
<accession>A0ABR0XN20</accession>
<comment type="caution">
    <text evidence="1">The sequence shown here is derived from an EMBL/GenBank/DDBJ whole genome shotgun (WGS) entry which is preliminary data.</text>
</comment>
<protein>
    <recommendedName>
        <fullName evidence="3">HhH-GPD domain-containing protein</fullName>
    </recommendedName>
</protein>
<evidence type="ECO:0000313" key="2">
    <source>
        <dbReference type="Proteomes" id="UP001318860"/>
    </source>
</evidence>
<dbReference type="Proteomes" id="UP001318860">
    <property type="component" value="Unassembled WGS sequence"/>
</dbReference>
<dbReference type="Gene3D" id="1.10.340.30">
    <property type="entry name" value="Hypothetical protein, domain 2"/>
    <property type="match status" value="1"/>
</dbReference>
<evidence type="ECO:0008006" key="3">
    <source>
        <dbReference type="Google" id="ProtNLM"/>
    </source>
</evidence>
<evidence type="ECO:0000313" key="1">
    <source>
        <dbReference type="EMBL" id="KAK6160542.1"/>
    </source>
</evidence>
<proteinExistence type="predicted"/>
<dbReference type="EMBL" id="JABTTQ020000003">
    <property type="protein sequence ID" value="KAK6160542.1"/>
    <property type="molecule type" value="Genomic_DNA"/>
</dbReference>
<dbReference type="PANTHER" id="PTHR10242:SF7">
    <property type="entry name" value="HHH-GPD DOMAIN-CONTAINING PROTEIN"/>
    <property type="match status" value="1"/>
</dbReference>
<dbReference type="InterPro" id="IPR052054">
    <property type="entry name" value="Oxidative_DNA_repair_enzyme"/>
</dbReference>
<dbReference type="SUPFAM" id="SSF48150">
    <property type="entry name" value="DNA-glycosylase"/>
    <property type="match status" value="1"/>
</dbReference>
<dbReference type="InterPro" id="IPR011257">
    <property type="entry name" value="DNA_glycosylase"/>
</dbReference>
<gene>
    <name evidence="1" type="ORF">DH2020_003923</name>
</gene>
<reference evidence="1 2" key="1">
    <citation type="journal article" date="2021" name="Comput. Struct. Biotechnol. J.">
        <title>De novo genome assembly of the potent medicinal plant Rehmannia glutinosa using nanopore technology.</title>
        <authorList>
            <person name="Ma L."/>
            <person name="Dong C."/>
            <person name="Song C."/>
            <person name="Wang X."/>
            <person name="Zheng X."/>
            <person name="Niu Y."/>
            <person name="Chen S."/>
            <person name="Feng W."/>
        </authorList>
    </citation>
    <scope>NUCLEOTIDE SEQUENCE [LARGE SCALE GENOMIC DNA]</scope>
    <source>
        <strain evidence="1">DH-2019</strain>
    </source>
</reference>
<organism evidence="1 2">
    <name type="scientific">Rehmannia glutinosa</name>
    <name type="common">Chinese foxglove</name>
    <dbReference type="NCBI Taxonomy" id="99300"/>
    <lineage>
        <taxon>Eukaryota</taxon>
        <taxon>Viridiplantae</taxon>
        <taxon>Streptophyta</taxon>
        <taxon>Embryophyta</taxon>
        <taxon>Tracheophyta</taxon>
        <taxon>Spermatophyta</taxon>
        <taxon>Magnoliopsida</taxon>
        <taxon>eudicotyledons</taxon>
        <taxon>Gunneridae</taxon>
        <taxon>Pentapetalae</taxon>
        <taxon>asterids</taxon>
        <taxon>lamiids</taxon>
        <taxon>Lamiales</taxon>
        <taxon>Orobanchaceae</taxon>
        <taxon>Rehmannieae</taxon>
        <taxon>Rehmannia</taxon>
    </lineage>
</organism>
<name>A0ABR0XN20_REHGL</name>